<reference evidence="3" key="1">
    <citation type="submission" date="2017-05" db="EMBL/GenBank/DDBJ databases">
        <authorList>
            <person name="Rodrigo-Torres L."/>
            <person name="Arahal R. D."/>
            <person name="Lucena T."/>
        </authorList>
    </citation>
    <scope>NUCLEOTIDE SEQUENCE [LARGE SCALE GENOMIC DNA]</scope>
    <source>
        <strain evidence="3">CECT 8649</strain>
    </source>
</reference>
<keyword evidence="3" id="KW-1185">Reference proteome</keyword>
<sequence length="146" mass="16293">MSAKFITGVLTAAAFITTLAIAAPAEAGSKKNDNLKKFIAGAATLYLLHELHENGRIKVHGYNGHGHGHGGWKSKKPPIPRYCITKVGGKKKGKRIATRRCLKHNYSAFHRLPKACKTTYWRKGHKRPAYAVRCLKNHGFRISKRH</sequence>
<evidence type="ECO:0000313" key="2">
    <source>
        <dbReference type="EMBL" id="SMX26703.1"/>
    </source>
</evidence>
<dbReference type="Proteomes" id="UP000225972">
    <property type="component" value="Unassembled WGS sequence"/>
</dbReference>
<name>A0A238J8M6_9RHOB</name>
<accession>A0A238J8M6</accession>
<gene>
    <name evidence="2" type="ORF">TRP8649_00788</name>
</gene>
<dbReference type="RefSeq" id="WP_099242720.1">
    <property type="nucleotide sequence ID" value="NZ_FXXP01000001.1"/>
</dbReference>
<dbReference type="EMBL" id="FXXP01000001">
    <property type="protein sequence ID" value="SMX26703.1"/>
    <property type="molecule type" value="Genomic_DNA"/>
</dbReference>
<organism evidence="2 3">
    <name type="scientific">Pelagimonas phthalicica</name>
    <dbReference type="NCBI Taxonomy" id="1037362"/>
    <lineage>
        <taxon>Bacteria</taxon>
        <taxon>Pseudomonadati</taxon>
        <taxon>Pseudomonadota</taxon>
        <taxon>Alphaproteobacteria</taxon>
        <taxon>Rhodobacterales</taxon>
        <taxon>Roseobacteraceae</taxon>
        <taxon>Pelagimonas</taxon>
    </lineage>
</organism>
<dbReference type="AlphaFoldDB" id="A0A238J8M6"/>
<feature type="signal peptide" evidence="1">
    <location>
        <begin position="1"/>
        <end position="22"/>
    </location>
</feature>
<keyword evidence="1" id="KW-0732">Signal</keyword>
<proteinExistence type="predicted"/>
<evidence type="ECO:0000313" key="3">
    <source>
        <dbReference type="Proteomes" id="UP000225972"/>
    </source>
</evidence>
<feature type="chain" id="PRO_5012873071" evidence="1">
    <location>
        <begin position="23"/>
        <end position="146"/>
    </location>
</feature>
<dbReference type="OrthoDB" id="7876829at2"/>
<evidence type="ECO:0000256" key="1">
    <source>
        <dbReference type="SAM" id="SignalP"/>
    </source>
</evidence>
<protein>
    <submittedName>
        <fullName evidence="2">Uncharacterized protein</fullName>
    </submittedName>
</protein>